<reference evidence="2 3" key="1">
    <citation type="submission" date="2016-10" db="EMBL/GenBank/DDBJ databases">
        <authorList>
            <person name="de Groot N.N."/>
        </authorList>
    </citation>
    <scope>NUCLEOTIDE SEQUENCE [LARGE SCALE GENOMIC DNA]</scope>
    <source>
        <strain evidence="2 3">CGMCC 4.3510</strain>
    </source>
</reference>
<dbReference type="GO" id="GO:0003824">
    <property type="term" value="F:catalytic activity"/>
    <property type="evidence" value="ECO:0007669"/>
    <property type="project" value="InterPro"/>
</dbReference>
<gene>
    <name evidence="2" type="ORF">SAMN05216251_106115</name>
</gene>
<dbReference type="GO" id="GO:0005737">
    <property type="term" value="C:cytoplasm"/>
    <property type="evidence" value="ECO:0007669"/>
    <property type="project" value="TreeGrafter"/>
</dbReference>
<name>A0A1I2EBC9_9ACTN</name>
<dbReference type="InterPro" id="IPR001242">
    <property type="entry name" value="Condensation_dom"/>
</dbReference>
<dbReference type="EMBL" id="FONG01000006">
    <property type="protein sequence ID" value="SFE89906.1"/>
    <property type="molecule type" value="Genomic_DNA"/>
</dbReference>
<evidence type="ECO:0000313" key="2">
    <source>
        <dbReference type="EMBL" id="SFE89906.1"/>
    </source>
</evidence>
<dbReference type="PANTHER" id="PTHR45527">
    <property type="entry name" value="NONRIBOSOMAL PEPTIDE SYNTHETASE"/>
    <property type="match status" value="1"/>
</dbReference>
<dbReference type="Gene3D" id="3.30.559.10">
    <property type="entry name" value="Chloramphenicol acetyltransferase-like domain"/>
    <property type="match status" value="1"/>
</dbReference>
<organism evidence="2 3">
    <name type="scientific">Actinacidiphila alni</name>
    <dbReference type="NCBI Taxonomy" id="380248"/>
    <lineage>
        <taxon>Bacteria</taxon>
        <taxon>Bacillati</taxon>
        <taxon>Actinomycetota</taxon>
        <taxon>Actinomycetes</taxon>
        <taxon>Kitasatosporales</taxon>
        <taxon>Streptomycetaceae</taxon>
        <taxon>Actinacidiphila</taxon>
    </lineage>
</organism>
<dbReference type="Pfam" id="PF00668">
    <property type="entry name" value="Condensation"/>
    <property type="match status" value="1"/>
</dbReference>
<dbReference type="Proteomes" id="UP000199323">
    <property type="component" value="Unassembled WGS sequence"/>
</dbReference>
<proteinExistence type="predicted"/>
<dbReference type="RefSeq" id="WP_093713505.1">
    <property type="nucleotide sequence ID" value="NZ_FONG01000006.1"/>
</dbReference>
<dbReference type="Gene3D" id="3.30.559.30">
    <property type="entry name" value="Nonribosomal peptide synthetase, condensation domain"/>
    <property type="match status" value="1"/>
</dbReference>
<dbReference type="GO" id="GO:0008610">
    <property type="term" value="P:lipid biosynthetic process"/>
    <property type="evidence" value="ECO:0007669"/>
    <property type="project" value="UniProtKB-ARBA"/>
</dbReference>
<accession>A0A1I2EBC9</accession>
<keyword evidence="3" id="KW-1185">Reference proteome</keyword>
<dbReference type="SUPFAM" id="SSF52777">
    <property type="entry name" value="CoA-dependent acyltransferases"/>
    <property type="match status" value="2"/>
</dbReference>
<dbReference type="GO" id="GO:0043041">
    <property type="term" value="P:amino acid activation for nonribosomal peptide biosynthetic process"/>
    <property type="evidence" value="ECO:0007669"/>
    <property type="project" value="TreeGrafter"/>
</dbReference>
<feature type="domain" description="Condensation" evidence="1">
    <location>
        <begin position="39"/>
        <end position="339"/>
    </location>
</feature>
<evidence type="ECO:0000259" key="1">
    <source>
        <dbReference type="Pfam" id="PF00668"/>
    </source>
</evidence>
<sequence length="611" mass="65341">MPEVRSADLCWGQRYHWLRYQQVPAGTRYDAHIVVNTPLPDGLSLAGLKSALGYLVRRHEGLRTVFDADAAPGPRQRVEPPRPLPLRVASTEQDGTPAPAAVVSEMSVTEFDLAREWPIRACAVTTGGVPRRLALVLNHLAFDDWSIQLFQRDFEALLGALAERRRVELPAVAYQPADLAAAEALPTPERTAVLRYWQDTVPALPADTFARRRTPAPPEGPAAYGATLTSPTLLGAVREIAGWLRVWPSVVHLAAYAVAMATYAGEPAVTFRWLTSHREDGPRMSVMTCMFSPVLVSVDLGGDPGFAEVVARVARAVDTAQEHAYAPYDEVMEIVARDGFRRGTPLRASSEVNFLSHGGTSCGTRKERFLRIPEPTAWARSGTDTYLRVGEWDDGVTVAFNATAALMDADGVERVLRGYARLLEAHREPGADLRLGEAAGLFGFAPPAALRLARLGPDTVDLDATERVVRAHPAVRSAVVSVAGGRLLATVEAHGALSEGELRLHCLDAVPGAPGARCPDEFVGLPPECGSPGGTVPPGAADLAAVVAEVNGLASVDSDVSYVAAGGRLLRGPRVLSVLRSRGWQGLDLTDLSGPRPLSGLARTLTPSGER</sequence>
<dbReference type="GO" id="GO:0031177">
    <property type="term" value="F:phosphopantetheine binding"/>
    <property type="evidence" value="ECO:0007669"/>
    <property type="project" value="TreeGrafter"/>
</dbReference>
<dbReference type="PANTHER" id="PTHR45527:SF1">
    <property type="entry name" value="FATTY ACID SYNTHASE"/>
    <property type="match status" value="1"/>
</dbReference>
<dbReference type="GO" id="GO:0044550">
    <property type="term" value="P:secondary metabolite biosynthetic process"/>
    <property type="evidence" value="ECO:0007669"/>
    <property type="project" value="TreeGrafter"/>
</dbReference>
<dbReference type="AlphaFoldDB" id="A0A1I2EBC9"/>
<protein>
    <submittedName>
        <fullName evidence="2">Condensation domain-containing protein</fullName>
    </submittedName>
</protein>
<dbReference type="STRING" id="380248.SAMN05216251_106115"/>
<evidence type="ECO:0000313" key="3">
    <source>
        <dbReference type="Proteomes" id="UP000199323"/>
    </source>
</evidence>
<dbReference type="InterPro" id="IPR023213">
    <property type="entry name" value="CAT-like_dom_sf"/>
</dbReference>
<dbReference type="OrthoDB" id="3405520at2"/>